<feature type="compositionally biased region" description="Low complexity" evidence="2">
    <location>
        <begin position="729"/>
        <end position="744"/>
    </location>
</feature>
<feature type="compositionally biased region" description="Polar residues" evidence="2">
    <location>
        <begin position="431"/>
        <end position="447"/>
    </location>
</feature>
<feature type="compositionally biased region" description="Polar residues" evidence="2">
    <location>
        <begin position="1188"/>
        <end position="1202"/>
    </location>
</feature>
<feature type="region of interest" description="Disordered" evidence="2">
    <location>
        <begin position="124"/>
        <end position="242"/>
    </location>
</feature>
<evidence type="ECO:0000256" key="1">
    <source>
        <dbReference type="SAM" id="Coils"/>
    </source>
</evidence>
<feature type="region of interest" description="Disordered" evidence="2">
    <location>
        <begin position="986"/>
        <end position="1009"/>
    </location>
</feature>
<feature type="compositionally biased region" description="Pro residues" evidence="2">
    <location>
        <begin position="907"/>
        <end position="917"/>
    </location>
</feature>
<dbReference type="EMBL" id="JAACJJ010000015">
    <property type="protein sequence ID" value="KAF5325232.1"/>
    <property type="molecule type" value="Genomic_DNA"/>
</dbReference>
<feature type="compositionally biased region" description="Low complexity" evidence="2">
    <location>
        <begin position="571"/>
        <end position="588"/>
    </location>
</feature>
<feature type="compositionally biased region" description="Low complexity" evidence="2">
    <location>
        <begin position="491"/>
        <end position="505"/>
    </location>
</feature>
<feature type="coiled-coil region" evidence="1">
    <location>
        <begin position="1255"/>
        <end position="1331"/>
    </location>
</feature>
<keyword evidence="4" id="KW-1185">Reference proteome</keyword>
<feature type="compositionally biased region" description="Low complexity" evidence="2">
    <location>
        <begin position="846"/>
        <end position="865"/>
    </location>
</feature>
<feature type="compositionally biased region" description="Pro residues" evidence="2">
    <location>
        <begin position="836"/>
        <end position="845"/>
    </location>
</feature>
<feature type="region of interest" description="Disordered" evidence="2">
    <location>
        <begin position="625"/>
        <end position="650"/>
    </location>
</feature>
<feature type="compositionally biased region" description="Basic and acidic residues" evidence="2">
    <location>
        <begin position="57"/>
        <end position="76"/>
    </location>
</feature>
<organism evidence="3 4">
    <name type="scientific">Psilocybe cf. subviscida</name>
    <dbReference type="NCBI Taxonomy" id="2480587"/>
    <lineage>
        <taxon>Eukaryota</taxon>
        <taxon>Fungi</taxon>
        <taxon>Dikarya</taxon>
        <taxon>Basidiomycota</taxon>
        <taxon>Agaricomycotina</taxon>
        <taxon>Agaricomycetes</taxon>
        <taxon>Agaricomycetidae</taxon>
        <taxon>Agaricales</taxon>
        <taxon>Agaricineae</taxon>
        <taxon>Strophariaceae</taxon>
        <taxon>Psilocybe</taxon>
    </lineage>
</organism>
<evidence type="ECO:0000313" key="4">
    <source>
        <dbReference type="Proteomes" id="UP000567179"/>
    </source>
</evidence>
<feature type="compositionally biased region" description="Pro residues" evidence="2">
    <location>
        <begin position="953"/>
        <end position="969"/>
    </location>
</feature>
<feature type="region of interest" description="Disordered" evidence="2">
    <location>
        <begin position="1"/>
        <end position="98"/>
    </location>
</feature>
<feature type="compositionally biased region" description="Polar residues" evidence="2">
    <location>
        <begin position="803"/>
        <end position="822"/>
    </location>
</feature>
<feature type="compositionally biased region" description="Basic and acidic residues" evidence="2">
    <location>
        <begin position="322"/>
        <end position="332"/>
    </location>
</feature>
<feature type="compositionally biased region" description="Polar residues" evidence="2">
    <location>
        <begin position="780"/>
        <end position="792"/>
    </location>
</feature>
<feature type="compositionally biased region" description="Polar residues" evidence="2">
    <location>
        <begin position="124"/>
        <end position="143"/>
    </location>
</feature>
<evidence type="ECO:0000313" key="3">
    <source>
        <dbReference type="EMBL" id="KAF5325232.1"/>
    </source>
</evidence>
<feature type="compositionally biased region" description="Polar residues" evidence="2">
    <location>
        <begin position="1100"/>
        <end position="1138"/>
    </location>
</feature>
<feature type="compositionally biased region" description="Low complexity" evidence="2">
    <location>
        <begin position="351"/>
        <end position="363"/>
    </location>
</feature>
<feature type="compositionally biased region" description="Basic and acidic residues" evidence="2">
    <location>
        <begin position="415"/>
        <end position="425"/>
    </location>
</feature>
<feature type="region of interest" description="Disordered" evidence="2">
    <location>
        <begin position="952"/>
        <end position="974"/>
    </location>
</feature>
<feature type="compositionally biased region" description="Polar residues" evidence="2">
    <location>
        <begin position="986"/>
        <end position="1007"/>
    </location>
</feature>
<name>A0A8H5BKZ0_9AGAR</name>
<feature type="compositionally biased region" description="Low complexity" evidence="2">
    <location>
        <begin position="452"/>
        <end position="463"/>
    </location>
</feature>
<keyword evidence="1" id="KW-0175">Coiled coil</keyword>
<proteinExistence type="predicted"/>
<feature type="compositionally biased region" description="Low complexity" evidence="2">
    <location>
        <begin position="879"/>
        <end position="906"/>
    </location>
</feature>
<feature type="region of interest" description="Disordered" evidence="2">
    <location>
        <begin position="309"/>
        <end position="588"/>
    </location>
</feature>
<reference evidence="3 4" key="1">
    <citation type="journal article" date="2020" name="ISME J.">
        <title>Uncovering the hidden diversity of litter-decomposition mechanisms in mushroom-forming fungi.</title>
        <authorList>
            <person name="Floudas D."/>
            <person name="Bentzer J."/>
            <person name="Ahren D."/>
            <person name="Johansson T."/>
            <person name="Persson P."/>
            <person name="Tunlid A."/>
        </authorList>
    </citation>
    <scope>NUCLEOTIDE SEQUENCE [LARGE SCALE GENOMIC DNA]</scope>
    <source>
        <strain evidence="3 4">CBS 101986</strain>
    </source>
</reference>
<dbReference type="Proteomes" id="UP000567179">
    <property type="component" value="Unassembled WGS sequence"/>
</dbReference>
<dbReference type="OrthoDB" id="3271284at2759"/>
<feature type="compositionally biased region" description="Polar residues" evidence="2">
    <location>
        <begin position="754"/>
        <end position="765"/>
    </location>
</feature>
<accession>A0A8H5BKZ0</accession>
<feature type="compositionally biased region" description="Polar residues" evidence="2">
    <location>
        <begin position="635"/>
        <end position="648"/>
    </location>
</feature>
<feature type="compositionally biased region" description="Polar residues" evidence="2">
    <location>
        <begin position="714"/>
        <end position="728"/>
    </location>
</feature>
<feature type="region of interest" description="Disordered" evidence="2">
    <location>
        <begin position="1100"/>
        <end position="1203"/>
    </location>
</feature>
<sequence length="1587" mass="169357">MPALPAIFKGRKKAAQAGPSKPTFPYFRGESTASAASPSSSSPRSFVPVDTSEVIEINERNLKGESLDFDGGKPDEYENDLIDAERREPTPEIAAPPLVQLDVDLSSSEGQGFSDWFESKFRNSSAPSLRLGGSSNQRATNGLQDEPKLAFGVVRTGGGEDASQSASSTDDVLANLQAMDSSHFGQLPGFNNFKRQDHSNHPYKSSPPKPISVPKSQNAQSPGPPSAAKSARSPLETPGSSALSGTTLARALLSNTFVLTTESRLSRYRNGLAGLTRTDSMTLPRSEHSFGGSYDDSFIISPDAPPIPLGADLLYQPPKKSRTGDDQRDQVLKRRSSTGSIHPKALPPTPSSSSRPISDLLSPGMEFDLATFIPTTPEPGVESRHQTSSPGISRIPRSPRSPLPPTPKLAYTVSEDDHSGTRDSAPEQYQVVVTQSPSVYSNVTSPDFNMLSPAPSSEEPQSARNLEDVLNYYSIPESPSPGPQINDAYRPAFSPISEESSSQLSPPAPYKNDKRESKRNIPVPMGARSPSAGSLRKAGRSESLSLSGPRAISRQSSVPSVSERPHSITQAPSPTSAHSSASFGSAGSDLLAPPPLSSIFNRARSGSAPSPIKVIRDSRDGTTYKITVGSRADSDTLTSPEEGNTEVTQEFPETPALFSPLLTGEGNTGNASAAMSLVVENSEIPAMATTPLSATIPRTQSPPNVAQHMLQRAGTTIGHNRQTSLTNNRIPGSRVRPSSPSGLRIQDKSVEASPKSNGSRLSTIPDSPADIAAAGELPQPSETTEEPQQPTNLFAGAEIQRAPSRSASILTQGSDSSSMYTPSASESSRSRQKSLPPIPPSPLPPRSSIASSLSISSRPSSIQIPGSEPIPSRVPSPIPEVETPPVEVESSIIIPHPTTPPSVSEIPPTPSEPPLVPPMFSSPSVSAVSLPSAPAVSLAPLPMLRPFSALHIPLPPTQPPPPPPSPPSPTTQLSNRLARVKTTPLSVTIAQGSSRTENTVAVNSPESGATEYSAEVPVVQQPDNTSPTPIPANTLRPRENLTVTDEGYTGRASDIFRGTSLGSPPPYYEAISDGNTPLNAAPPAMFPGNPHFTFPTHQLQNSTFPTHQSQNSLTEAGPPNATNSLPRTPNLARESSLSMRGRMRPPLPTGPRRPSQMLLGNLTSQLRDRSGSISSVSSNHLQHGARTRQVSPTASPNFQTPTPRWRGLTMEAAKWTFTSAQLQAIVSRAIRQSAEASSIRLLRLEVLDEELPQELQRLEASRSELKARFKIFSKRRNGLVSGLSIYVTGEEDGSVYAPRMIEELREVNANLDKLTEDLHSVDNQISQLELLVQTHNGSALAMALRKLNASFIKQVSENQTLRDRVQALEAERDEAWHQAEDIATEIDDIHGRIDTTASSRRSSRVSAVKKSSIRVSKAGLRSSASRFSQLSSATSGVHIYGLTPRSPMPRMESIPPVPPVPKPRPTTISTDIPMTSPPPLSPDHFETPTSETRALVAAQEELYAMLGITNPDRALHRSLSFSMASGTSPSAGAIHTSHFPPMRSPGTPSVFRRASLPGNTMMSDAYQAMAADRNAVLATIDMLSSTD</sequence>
<protein>
    <submittedName>
        <fullName evidence="3">Uncharacterized protein</fullName>
    </submittedName>
</protein>
<feature type="compositionally biased region" description="Low complexity" evidence="2">
    <location>
        <begin position="387"/>
        <end position="398"/>
    </location>
</feature>
<evidence type="ECO:0000256" key="2">
    <source>
        <dbReference type="SAM" id="MobiDB-lite"/>
    </source>
</evidence>
<feature type="region of interest" description="Disordered" evidence="2">
    <location>
        <begin position="714"/>
        <end position="917"/>
    </location>
</feature>
<feature type="compositionally biased region" description="Low complexity" evidence="2">
    <location>
        <begin position="31"/>
        <end position="45"/>
    </location>
</feature>
<comment type="caution">
    <text evidence="3">The sequence shown here is derived from an EMBL/GenBank/DDBJ whole genome shotgun (WGS) entry which is preliminary data.</text>
</comment>
<gene>
    <name evidence="3" type="ORF">D9619_009587</name>
</gene>